<dbReference type="AlphaFoldDB" id="A0AAV5I0R5"/>
<accession>A0AAV5I0R5</accession>
<dbReference type="EMBL" id="BPVZ01000006">
    <property type="protein sequence ID" value="GKU92625.1"/>
    <property type="molecule type" value="Genomic_DNA"/>
</dbReference>
<reference evidence="2 3" key="1">
    <citation type="journal article" date="2021" name="Commun. Biol.">
        <title>The genome of Shorea leprosula (Dipterocarpaceae) highlights the ecological relevance of drought in aseasonal tropical rainforests.</title>
        <authorList>
            <person name="Ng K.K.S."/>
            <person name="Kobayashi M.J."/>
            <person name="Fawcett J.A."/>
            <person name="Hatakeyama M."/>
            <person name="Paape T."/>
            <person name="Ng C.H."/>
            <person name="Ang C.C."/>
            <person name="Tnah L.H."/>
            <person name="Lee C.T."/>
            <person name="Nishiyama T."/>
            <person name="Sese J."/>
            <person name="O'Brien M.J."/>
            <person name="Copetti D."/>
            <person name="Mohd Noor M.I."/>
            <person name="Ong R.C."/>
            <person name="Putra M."/>
            <person name="Sireger I.Z."/>
            <person name="Indrioko S."/>
            <person name="Kosugi Y."/>
            <person name="Izuno A."/>
            <person name="Isagi Y."/>
            <person name="Lee S.L."/>
            <person name="Shimizu K.K."/>
        </authorList>
    </citation>
    <scope>NUCLEOTIDE SEQUENCE [LARGE SCALE GENOMIC DNA]</scope>
    <source>
        <strain evidence="2">214</strain>
    </source>
</reference>
<protein>
    <submittedName>
        <fullName evidence="2">Uncharacterized protein</fullName>
    </submittedName>
</protein>
<proteinExistence type="predicted"/>
<comment type="caution">
    <text evidence="2">The sequence shown here is derived from an EMBL/GenBank/DDBJ whole genome shotgun (WGS) entry which is preliminary data.</text>
</comment>
<dbReference type="PANTHER" id="PTHR35101:SF12">
    <property type="entry name" value="OS02G0162600 PROTEIN"/>
    <property type="match status" value="1"/>
</dbReference>
<dbReference type="PANTHER" id="PTHR35101">
    <property type="entry name" value="OS02G0162600 PROTEIN"/>
    <property type="match status" value="1"/>
</dbReference>
<organism evidence="2 3">
    <name type="scientific">Rubroshorea leprosula</name>
    <dbReference type="NCBI Taxonomy" id="152421"/>
    <lineage>
        <taxon>Eukaryota</taxon>
        <taxon>Viridiplantae</taxon>
        <taxon>Streptophyta</taxon>
        <taxon>Embryophyta</taxon>
        <taxon>Tracheophyta</taxon>
        <taxon>Spermatophyta</taxon>
        <taxon>Magnoliopsida</taxon>
        <taxon>eudicotyledons</taxon>
        <taxon>Gunneridae</taxon>
        <taxon>Pentapetalae</taxon>
        <taxon>rosids</taxon>
        <taxon>malvids</taxon>
        <taxon>Malvales</taxon>
        <taxon>Dipterocarpaceae</taxon>
        <taxon>Rubroshorea</taxon>
    </lineage>
</organism>
<evidence type="ECO:0000313" key="2">
    <source>
        <dbReference type="EMBL" id="GKU92625.1"/>
    </source>
</evidence>
<feature type="region of interest" description="Disordered" evidence="1">
    <location>
        <begin position="32"/>
        <end position="61"/>
    </location>
</feature>
<feature type="compositionally biased region" description="Low complexity" evidence="1">
    <location>
        <begin position="42"/>
        <end position="61"/>
    </location>
</feature>
<sequence length="91" mass="9866">MASSRLSRFVMEAAPPQFVSVMRYRTRKMMDTINEEERDVSSSDSLSSSTSSISAAKASSSAAAVVAVVSPMTNSKYFLKGVQSSFLMLKN</sequence>
<evidence type="ECO:0000313" key="3">
    <source>
        <dbReference type="Proteomes" id="UP001054252"/>
    </source>
</evidence>
<name>A0AAV5I0R5_9ROSI</name>
<evidence type="ECO:0000256" key="1">
    <source>
        <dbReference type="SAM" id="MobiDB-lite"/>
    </source>
</evidence>
<dbReference type="Proteomes" id="UP001054252">
    <property type="component" value="Unassembled WGS sequence"/>
</dbReference>
<keyword evidence="3" id="KW-1185">Reference proteome</keyword>
<gene>
    <name evidence="2" type="ORF">SLEP1_g6332</name>
</gene>